<keyword evidence="3" id="KW-1185">Reference proteome</keyword>
<name>A0ABD1MV22_9FABA</name>
<dbReference type="Pfam" id="PF12680">
    <property type="entry name" value="SnoaL_2"/>
    <property type="match status" value="1"/>
</dbReference>
<dbReference type="EMBL" id="JBGMDY010000003">
    <property type="protein sequence ID" value="KAL2339667.1"/>
    <property type="molecule type" value="Genomic_DNA"/>
</dbReference>
<accession>A0ABD1MV22</accession>
<dbReference type="InterPro" id="IPR032710">
    <property type="entry name" value="NTF2-like_dom_sf"/>
</dbReference>
<sequence>MNSNKIIHKPPCIAQFNNKTTHFRNLTCKDTLCFPIALVGQKKGSINSWKQCHNEKWKTPVGEARESKSPLETAIREFYHAFNAKEIEKLKQLLSDEFVYQDFLFYTPFHDQEAINLWRNLMEAMGPNIKIEIDRVSVDNLMVTVFWHLVWNKRKIPFTNGCRFFWFKEVEGEWLISKITGLEELPLKPGELVLNVLRTIRTLMDTYPAVASGLLDTHAFQDGSTSGRSP</sequence>
<dbReference type="AlphaFoldDB" id="A0ABD1MV22"/>
<reference evidence="2 3" key="1">
    <citation type="submission" date="2024-08" db="EMBL/GenBank/DDBJ databases">
        <title>Insights into the chromosomal genome structure of Flemingia macrophylla.</title>
        <authorList>
            <person name="Ding Y."/>
            <person name="Zhao Y."/>
            <person name="Bi W."/>
            <person name="Wu M."/>
            <person name="Zhao G."/>
            <person name="Gong Y."/>
            <person name="Li W."/>
            <person name="Zhang P."/>
        </authorList>
    </citation>
    <scope>NUCLEOTIDE SEQUENCE [LARGE SCALE GENOMIC DNA]</scope>
    <source>
        <strain evidence="2">DYQJB</strain>
        <tissue evidence="2">Leaf</tissue>
    </source>
</reference>
<evidence type="ECO:0000313" key="3">
    <source>
        <dbReference type="Proteomes" id="UP001603857"/>
    </source>
</evidence>
<dbReference type="SUPFAM" id="SSF54427">
    <property type="entry name" value="NTF2-like"/>
    <property type="match status" value="1"/>
</dbReference>
<feature type="domain" description="SnoaL-like" evidence="1">
    <location>
        <begin position="75"/>
        <end position="168"/>
    </location>
</feature>
<dbReference type="InterPro" id="IPR037401">
    <property type="entry name" value="SnoaL-like"/>
</dbReference>
<dbReference type="PANTHER" id="PTHR33698">
    <property type="entry name" value="NUCLEAR TRANSPORT FACTOR 2 (NTF2)-LIKE PROTEIN"/>
    <property type="match status" value="1"/>
</dbReference>
<dbReference type="Gene3D" id="3.10.450.50">
    <property type="match status" value="1"/>
</dbReference>
<gene>
    <name evidence="2" type="ORF">Fmac_007607</name>
</gene>
<dbReference type="Proteomes" id="UP001603857">
    <property type="component" value="Unassembled WGS sequence"/>
</dbReference>
<dbReference type="PANTHER" id="PTHR33698:SF5">
    <property type="entry name" value="NTF2-LIKE DOMAIN-CONTAINING PROTEIN-RELATED"/>
    <property type="match status" value="1"/>
</dbReference>
<protein>
    <recommendedName>
        <fullName evidence="1">SnoaL-like domain-containing protein</fullName>
    </recommendedName>
</protein>
<comment type="caution">
    <text evidence="2">The sequence shown here is derived from an EMBL/GenBank/DDBJ whole genome shotgun (WGS) entry which is preliminary data.</text>
</comment>
<evidence type="ECO:0000259" key="1">
    <source>
        <dbReference type="Pfam" id="PF12680"/>
    </source>
</evidence>
<organism evidence="2 3">
    <name type="scientific">Flemingia macrophylla</name>
    <dbReference type="NCBI Taxonomy" id="520843"/>
    <lineage>
        <taxon>Eukaryota</taxon>
        <taxon>Viridiplantae</taxon>
        <taxon>Streptophyta</taxon>
        <taxon>Embryophyta</taxon>
        <taxon>Tracheophyta</taxon>
        <taxon>Spermatophyta</taxon>
        <taxon>Magnoliopsida</taxon>
        <taxon>eudicotyledons</taxon>
        <taxon>Gunneridae</taxon>
        <taxon>Pentapetalae</taxon>
        <taxon>rosids</taxon>
        <taxon>fabids</taxon>
        <taxon>Fabales</taxon>
        <taxon>Fabaceae</taxon>
        <taxon>Papilionoideae</taxon>
        <taxon>50 kb inversion clade</taxon>
        <taxon>NPAAA clade</taxon>
        <taxon>indigoferoid/millettioid clade</taxon>
        <taxon>Phaseoleae</taxon>
        <taxon>Flemingia</taxon>
    </lineage>
</organism>
<evidence type="ECO:0000313" key="2">
    <source>
        <dbReference type="EMBL" id="KAL2339667.1"/>
    </source>
</evidence>
<proteinExistence type="predicted"/>